<keyword evidence="4 6" id="KW-0418">Kinase</keyword>
<dbReference type="PRINTS" id="PR00476">
    <property type="entry name" value="PHFRCTKINASE"/>
</dbReference>
<dbReference type="InterPro" id="IPR035966">
    <property type="entry name" value="PKF_sf"/>
</dbReference>
<protein>
    <recommendedName>
        <fullName evidence="6">Pyrophosphate--fructose 6-phosphate 1-phosphotransferase</fullName>
        <ecNumber evidence="6">2.7.1.90</ecNumber>
    </recommendedName>
    <alternativeName>
        <fullName evidence="6">6-phosphofructokinase, pyrophosphate dependent</fullName>
    </alternativeName>
    <alternativeName>
        <fullName evidence="6">PPi-dependent phosphofructokinase</fullName>
        <shortName evidence="6">PPi-PFK</shortName>
    </alternativeName>
    <alternativeName>
        <fullName evidence="6">Pyrophosphate-dependent 6-phosphofructose-1-kinase</fullName>
    </alternativeName>
</protein>
<comment type="function">
    <text evidence="6">Catalyzes the phosphorylation of D-fructose 6-phosphate, the first committing step of glycolysis. Uses inorganic phosphate (PPi) as phosphoryl donor instead of ATP like common ATP-dependent phosphofructokinases (ATP-PFKs), which renders the reaction reversible, and can thus function both in glycolysis and gluconeogenesis. Consistently, PPi-PFK can replace the enzymes of both the forward (ATP-PFK) and reverse (fructose-bisphosphatase (FBPase)) reactions.</text>
</comment>
<comment type="catalytic activity">
    <reaction evidence="6">
        <text>beta-D-fructose 6-phosphate + diphosphate = beta-D-fructose 1,6-bisphosphate + phosphate + H(+)</text>
        <dbReference type="Rhea" id="RHEA:13613"/>
        <dbReference type="ChEBI" id="CHEBI:15378"/>
        <dbReference type="ChEBI" id="CHEBI:32966"/>
        <dbReference type="ChEBI" id="CHEBI:33019"/>
        <dbReference type="ChEBI" id="CHEBI:43474"/>
        <dbReference type="ChEBI" id="CHEBI:57634"/>
        <dbReference type="EC" id="2.7.1.90"/>
    </reaction>
</comment>
<feature type="site" description="Important for catalytic activity and substrate specificity; stabilizes the transition state when the phosphoryl donor is PPi; prevents ATP from binding by mimicking the alpha-phosphate group of ATP" evidence="6">
    <location>
        <position position="112"/>
    </location>
</feature>
<dbReference type="RefSeq" id="WP_199869669.1">
    <property type="nucleotide sequence ID" value="NZ_JAAGPU010000010.1"/>
</dbReference>
<dbReference type="GO" id="GO:0006002">
    <property type="term" value="P:fructose 6-phosphate metabolic process"/>
    <property type="evidence" value="ECO:0007669"/>
    <property type="project" value="InterPro"/>
</dbReference>
<evidence type="ECO:0000259" key="7">
    <source>
        <dbReference type="Pfam" id="PF00365"/>
    </source>
</evidence>
<dbReference type="Pfam" id="PF00365">
    <property type="entry name" value="PFK"/>
    <property type="match status" value="1"/>
</dbReference>
<keyword evidence="5 6" id="KW-0460">Magnesium</keyword>
<keyword evidence="2 6" id="KW-0808">Transferase</keyword>
<feature type="binding site" evidence="6">
    <location>
        <begin position="139"/>
        <end position="141"/>
    </location>
    <ligand>
        <name>substrate</name>
    </ligand>
</feature>
<dbReference type="Gene3D" id="3.40.50.450">
    <property type="match status" value="1"/>
</dbReference>
<proteinExistence type="inferred from homology"/>
<dbReference type="EC" id="2.7.1.90" evidence="6"/>
<dbReference type="GO" id="GO:0005737">
    <property type="term" value="C:cytoplasm"/>
    <property type="evidence" value="ECO:0007669"/>
    <property type="project" value="UniProtKB-SubCell"/>
</dbReference>
<dbReference type="GO" id="GO:0046872">
    <property type="term" value="F:metal ion binding"/>
    <property type="evidence" value="ECO:0007669"/>
    <property type="project" value="UniProtKB-KW"/>
</dbReference>
<evidence type="ECO:0000256" key="1">
    <source>
        <dbReference type="ARBA" id="ARBA00001946"/>
    </source>
</evidence>
<accession>A0A6M0H213</accession>
<dbReference type="AlphaFoldDB" id="A0A6M0H213"/>
<dbReference type="InterPro" id="IPR011404">
    <property type="entry name" value="PPi-PFK"/>
</dbReference>
<comment type="similarity">
    <text evidence="6">Belongs to the phosphofructokinase type A (PFKA) family. PPi-dependent PFK group II subfamily. Clade 'B2' sub-subfamily.</text>
</comment>
<evidence type="ECO:0000313" key="8">
    <source>
        <dbReference type="EMBL" id="NEU04629.1"/>
    </source>
</evidence>
<dbReference type="SUPFAM" id="SSF53784">
    <property type="entry name" value="Phosphofructokinase"/>
    <property type="match status" value="1"/>
</dbReference>
<feature type="binding site" evidence="6">
    <location>
        <position position="11"/>
    </location>
    <ligand>
        <name>diphosphate</name>
        <dbReference type="ChEBI" id="CHEBI:33019"/>
    </ligand>
</feature>
<feature type="site" description="Important for catalytic activity; stabilizes the transition state when the phosphoryl donor is PPi" evidence="6">
    <location>
        <position position="138"/>
    </location>
</feature>
<evidence type="ECO:0000256" key="4">
    <source>
        <dbReference type="ARBA" id="ARBA00022777"/>
    </source>
</evidence>
<gene>
    <name evidence="6" type="primary">pfp</name>
    <name evidence="8" type="ORF">G3M99_07080</name>
</gene>
<evidence type="ECO:0000256" key="3">
    <source>
        <dbReference type="ARBA" id="ARBA00022723"/>
    </source>
</evidence>
<comment type="subunit">
    <text evidence="6">Homodimer.</text>
</comment>
<dbReference type="PANTHER" id="PTHR45770">
    <property type="entry name" value="ATP-DEPENDENT 6-PHOSPHOFRUCTOKINASE 1"/>
    <property type="match status" value="1"/>
</dbReference>
<comment type="pathway">
    <text evidence="6">Carbohydrate degradation; glycolysis; D-glyceraldehyde 3-phosphate and glycerone phosphate from D-glucose: step 3/4.</text>
</comment>
<dbReference type="HAMAP" id="MF_01978">
    <property type="entry name" value="Phosphofructokinase_II_B2"/>
    <property type="match status" value="1"/>
</dbReference>
<dbReference type="InterPro" id="IPR000023">
    <property type="entry name" value="Phosphofructokinase_dom"/>
</dbReference>
<dbReference type="GO" id="GO:0003872">
    <property type="term" value="F:6-phosphofructokinase activity"/>
    <property type="evidence" value="ECO:0007669"/>
    <property type="project" value="UniProtKB-UniRule"/>
</dbReference>
<evidence type="ECO:0000256" key="5">
    <source>
        <dbReference type="ARBA" id="ARBA00022842"/>
    </source>
</evidence>
<keyword evidence="3 6" id="KW-0479">Metal-binding</keyword>
<feature type="binding site" evidence="6">
    <location>
        <begin position="185"/>
        <end position="187"/>
    </location>
    <ligand>
        <name>substrate</name>
    </ligand>
</feature>
<dbReference type="Proteomes" id="UP000481872">
    <property type="component" value="Unassembled WGS sequence"/>
</dbReference>
<evidence type="ECO:0000256" key="6">
    <source>
        <dbReference type="HAMAP-Rule" id="MF_01978"/>
    </source>
</evidence>
<feature type="binding site" evidence="6">
    <location>
        <position position="242"/>
    </location>
    <ligand>
        <name>substrate</name>
    </ligand>
</feature>
<dbReference type="PIRSF" id="PIRSF036483">
    <property type="entry name" value="PFK_XF0274"/>
    <property type="match status" value="1"/>
</dbReference>
<comment type="caution">
    <text evidence="8">The sequence shown here is derived from an EMBL/GenBank/DDBJ whole genome shotgun (WGS) entry which is preliminary data.</text>
</comment>
<dbReference type="NCBIfam" id="NF010675">
    <property type="entry name" value="PRK14072.1"/>
    <property type="match status" value="1"/>
</dbReference>
<organism evidence="8 9">
    <name type="scientific">Clostridium senegalense</name>
    <dbReference type="NCBI Taxonomy" id="1465809"/>
    <lineage>
        <taxon>Bacteria</taxon>
        <taxon>Bacillati</taxon>
        <taxon>Bacillota</taxon>
        <taxon>Clostridia</taxon>
        <taxon>Eubacteriales</taxon>
        <taxon>Clostridiaceae</taxon>
        <taxon>Clostridium</taxon>
    </lineage>
</organism>
<comment type="cofactor">
    <cofactor evidence="1 6">
        <name>Mg(2+)</name>
        <dbReference type="ChEBI" id="CHEBI:18420"/>
    </cofactor>
</comment>
<dbReference type="GO" id="GO:0047334">
    <property type="term" value="F:diphosphate-fructose-6-phosphate 1-phosphotransferase activity"/>
    <property type="evidence" value="ECO:0007669"/>
    <property type="project" value="UniProtKB-EC"/>
</dbReference>
<dbReference type="EMBL" id="JAAGPU010000010">
    <property type="protein sequence ID" value="NEU04629.1"/>
    <property type="molecule type" value="Genomic_DNA"/>
</dbReference>
<name>A0A6M0H213_9CLOT</name>
<feature type="binding site" evidence="6">
    <location>
        <position position="111"/>
    </location>
    <ligand>
        <name>Mg(2+)</name>
        <dbReference type="ChEBI" id="CHEBI:18420"/>
        <note>catalytic</note>
    </ligand>
</feature>
<feature type="active site" description="Proton acceptor" evidence="6">
    <location>
        <position position="141"/>
    </location>
</feature>
<keyword evidence="6" id="KW-0963">Cytoplasm</keyword>
<dbReference type="InterPro" id="IPR050929">
    <property type="entry name" value="PFKA"/>
</dbReference>
<dbReference type="UniPathway" id="UPA00109">
    <property type="reaction ID" value="UER00182"/>
</dbReference>
<keyword evidence="6" id="KW-0324">Glycolysis</keyword>
<evidence type="ECO:0000313" key="9">
    <source>
        <dbReference type="Proteomes" id="UP000481872"/>
    </source>
</evidence>
<reference evidence="8 9" key="1">
    <citation type="submission" date="2020-02" db="EMBL/GenBank/DDBJ databases">
        <title>Genome assembly of a novel Clostridium senegalense strain.</title>
        <authorList>
            <person name="Gupta T.B."/>
            <person name="Jauregui R."/>
            <person name="Maclean P."/>
            <person name="Nawarathana A."/>
            <person name="Brightwell G."/>
        </authorList>
    </citation>
    <scope>NUCLEOTIDE SEQUENCE [LARGE SCALE GENOMIC DNA]</scope>
    <source>
        <strain evidence="8 9">AGRFS4</strain>
    </source>
</reference>
<sequence>MKNCLIAQSGGPTSVINSSVIGVFEKNLTYKKFDSVYAGINGIEGILNENIVNLSEINKDIVCNLKYTPSSGLGSCRYKLENANSSKEEYIKLFELLSKYHIDTFFYIGGNDSMDTVNKLSIFGKEINSNIKFIGIPKTIDNDLDVMDHTPGFGSAAKFIATTALENSLDADVYNTKNVFIIESMGRDTGWLAASATIARINNRPVVDFIYIPEMPFDKVKFLYDVKKKLEVKNTVTIVVSEGLRDKDGKFISQMNSFGTDKFGHAQLGGVANYLKNLLKQSGVKKVRAVELSTLQRCSMHYASQRDIEEAYNLGEFALENCENIESGYMVAIKRVNNIPYESEVFTLSTSLVANKVKYFPKNWINSECNNVTDEAYEYTLPLIFGEPKIQYENGLPKYVKIK</sequence>
<evidence type="ECO:0000256" key="2">
    <source>
        <dbReference type="ARBA" id="ARBA00022679"/>
    </source>
</evidence>
<dbReference type="InterPro" id="IPR022953">
    <property type="entry name" value="ATP_PFK"/>
</dbReference>
<dbReference type="Gene3D" id="3.40.50.460">
    <property type="entry name" value="Phosphofructokinase domain"/>
    <property type="match status" value="1"/>
</dbReference>
<comment type="activity regulation">
    <text evidence="6">Non-allosteric.</text>
</comment>
<feature type="domain" description="Phosphofructokinase" evidence="7">
    <location>
        <begin position="4"/>
        <end position="300"/>
    </location>
</feature>
<keyword evidence="9" id="KW-1185">Reference proteome</keyword>
<comment type="caution">
    <text evidence="6">Lacks conserved residue(s) required for the propagation of feature annotation.</text>
</comment>
<comment type="subcellular location">
    <subcellularLocation>
        <location evidence="6">Cytoplasm</location>
    </subcellularLocation>
</comment>